<feature type="transmembrane region" description="Helical" evidence="1">
    <location>
        <begin position="67"/>
        <end position="86"/>
    </location>
</feature>
<keyword evidence="1" id="KW-0472">Membrane</keyword>
<keyword evidence="3" id="KW-1185">Reference proteome</keyword>
<sequence>MEQINLNYSEIAVGLVALATFISSTFVTGRWYPKFRSRRWIITVFWGVLTAWCVICDGERMKETASLIVVACGAAQSIIFILASTFEHLKINIGSNLSIEADNKTEKEGKDGDRETAN</sequence>
<feature type="transmembrane region" description="Helical" evidence="1">
    <location>
        <begin position="12"/>
        <end position="32"/>
    </location>
</feature>
<dbReference type="EMBL" id="JBHSGN010000179">
    <property type="protein sequence ID" value="MFC4677132.1"/>
    <property type="molecule type" value="Genomic_DNA"/>
</dbReference>
<evidence type="ECO:0000256" key="1">
    <source>
        <dbReference type="SAM" id="Phobius"/>
    </source>
</evidence>
<accession>A0ABV9L452</accession>
<proteinExistence type="predicted"/>
<feature type="transmembrane region" description="Helical" evidence="1">
    <location>
        <begin position="38"/>
        <end position="55"/>
    </location>
</feature>
<dbReference type="Proteomes" id="UP001596023">
    <property type="component" value="Unassembled WGS sequence"/>
</dbReference>
<reference evidence="3" key="1">
    <citation type="journal article" date="2019" name="Int. J. Syst. Evol. Microbiol.">
        <title>The Global Catalogue of Microorganisms (GCM) 10K type strain sequencing project: providing services to taxonomists for standard genome sequencing and annotation.</title>
        <authorList>
            <consortium name="The Broad Institute Genomics Platform"/>
            <consortium name="The Broad Institute Genome Sequencing Center for Infectious Disease"/>
            <person name="Wu L."/>
            <person name="Ma J."/>
        </authorList>
    </citation>
    <scope>NUCLEOTIDE SEQUENCE [LARGE SCALE GENOMIC DNA]</scope>
    <source>
        <strain evidence="3">CCUG 66188</strain>
    </source>
</reference>
<keyword evidence="1" id="KW-0812">Transmembrane</keyword>
<keyword evidence="1" id="KW-1133">Transmembrane helix</keyword>
<gene>
    <name evidence="2" type="ORF">ACFO6W_25960</name>
</gene>
<dbReference type="RefSeq" id="WP_380002022.1">
    <property type="nucleotide sequence ID" value="NZ_JBHSGN010000179.1"/>
</dbReference>
<evidence type="ECO:0000313" key="3">
    <source>
        <dbReference type="Proteomes" id="UP001596023"/>
    </source>
</evidence>
<comment type="caution">
    <text evidence="2">The sequence shown here is derived from an EMBL/GenBank/DDBJ whole genome shotgun (WGS) entry which is preliminary data.</text>
</comment>
<evidence type="ECO:0000313" key="2">
    <source>
        <dbReference type="EMBL" id="MFC4677132.1"/>
    </source>
</evidence>
<protein>
    <recommendedName>
        <fullName evidence="4">Holin</fullName>
    </recommendedName>
</protein>
<organism evidence="2 3">
    <name type="scientific">Dysgonomonas termitidis</name>
    <dbReference type="NCBI Taxonomy" id="1516126"/>
    <lineage>
        <taxon>Bacteria</taxon>
        <taxon>Pseudomonadati</taxon>
        <taxon>Bacteroidota</taxon>
        <taxon>Bacteroidia</taxon>
        <taxon>Bacteroidales</taxon>
        <taxon>Dysgonomonadaceae</taxon>
        <taxon>Dysgonomonas</taxon>
    </lineage>
</organism>
<evidence type="ECO:0008006" key="4">
    <source>
        <dbReference type="Google" id="ProtNLM"/>
    </source>
</evidence>
<name>A0ABV9L452_9BACT</name>